<dbReference type="Gene3D" id="3.50.50.60">
    <property type="entry name" value="FAD/NAD(P)-binding domain"/>
    <property type="match status" value="1"/>
</dbReference>
<dbReference type="SUPFAM" id="SSF51905">
    <property type="entry name" value="FAD/NAD(P)-binding domain"/>
    <property type="match status" value="1"/>
</dbReference>
<feature type="domain" description="Glucose-methanol-choline oxidoreductase N-terminal" evidence="6">
    <location>
        <begin position="280"/>
        <end position="294"/>
    </location>
</feature>
<proteinExistence type="inferred from homology"/>
<sequence length="610" mass="66104">MATPHEIQPSYDLVVAGGGTAACIVASRIASSFPQLSILVLEQGPATKGKIEHIQPGRFLSHLAPTSKTMQFTVSAESMNVAGRKVVVPSARCVGGGSAVNFMLYNRPAGSDFDDWEIEYGNAGWGKADLAPLLQKAETYEIDPERRTHGAEGPLRVTFGGGGEMFEVGKQFLDVGQKYEKNRPVSDEANAFDEKSINVFYHMPKWISSDGRRSDAAHHYLYNKNLENLQVCDGCLVKRVVVENGIATGVEFLFDRRVHEAAPQDARIVQARKLVVIAAGAMGSPLVLERSGIGRKDVLERAGVPLVAEVTGVGENYQDHTLVTVPYTADSGVQTLNTFRSNPEAIKKAHVQWERDGTGLMATNGVDVAIKMRPHPEEIGELGPEFIAYWNELFANKPDKPLLWLSLVPSYISASALPPLNFIGSSIFAAYPGSRGSLHISSANPYVAPDFQAGFLSHPADVAVMRWAYKKGRELTRRLPCFAGAYMPRHPQFPAGSTANVAETGPVALSEPKIVYTAEDDKAIDQYMRESIQTAWHSLGTCAMKPLEQGGVVDSKLNVYGVKQLKVADLSIPPSNVHANTYSTTIAIAEKAVLIIAKELGGSVEQFTGL</sequence>
<dbReference type="AlphaFoldDB" id="A0AAD7HYI2"/>
<dbReference type="Proteomes" id="UP001215598">
    <property type="component" value="Unassembled WGS sequence"/>
</dbReference>
<dbReference type="PROSITE" id="PS00624">
    <property type="entry name" value="GMC_OXRED_2"/>
    <property type="match status" value="1"/>
</dbReference>
<gene>
    <name evidence="7" type="ORF">B0H16DRAFT_1584267</name>
</gene>
<dbReference type="SUPFAM" id="SSF54373">
    <property type="entry name" value="FAD-linked reductases, C-terminal domain"/>
    <property type="match status" value="1"/>
</dbReference>
<dbReference type="Pfam" id="PF00732">
    <property type="entry name" value="GMC_oxred_N"/>
    <property type="match status" value="1"/>
</dbReference>
<dbReference type="InterPro" id="IPR000172">
    <property type="entry name" value="GMC_OxRdtase_N"/>
</dbReference>
<evidence type="ECO:0000259" key="6">
    <source>
        <dbReference type="PROSITE" id="PS00624"/>
    </source>
</evidence>
<comment type="similarity">
    <text evidence="2 4">Belongs to the GMC oxidoreductase family.</text>
</comment>
<name>A0AAD7HYI2_9AGAR</name>
<feature type="binding site" evidence="3">
    <location>
        <begin position="536"/>
        <end position="537"/>
    </location>
    <ligand>
        <name>FAD</name>
        <dbReference type="ChEBI" id="CHEBI:57692"/>
    </ligand>
</feature>
<dbReference type="InterPro" id="IPR012132">
    <property type="entry name" value="GMC_OxRdtase"/>
</dbReference>
<feature type="domain" description="Glucose-methanol-choline oxidoreductase N-terminal" evidence="5">
    <location>
        <begin position="91"/>
        <end position="114"/>
    </location>
</feature>
<dbReference type="PIRSF" id="PIRSF000137">
    <property type="entry name" value="Alcohol_oxidase"/>
    <property type="match status" value="1"/>
</dbReference>
<evidence type="ECO:0000259" key="5">
    <source>
        <dbReference type="PROSITE" id="PS00623"/>
    </source>
</evidence>
<keyword evidence="4" id="KW-0285">Flavoprotein</keyword>
<dbReference type="EMBL" id="JARKIB010000155">
    <property type="protein sequence ID" value="KAJ7731065.1"/>
    <property type="molecule type" value="Genomic_DNA"/>
</dbReference>
<dbReference type="GO" id="GO:0016614">
    <property type="term" value="F:oxidoreductase activity, acting on CH-OH group of donors"/>
    <property type="evidence" value="ECO:0007669"/>
    <property type="project" value="InterPro"/>
</dbReference>
<dbReference type="GO" id="GO:0050660">
    <property type="term" value="F:flavin adenine dinucleotide binding"/>
    <property type="evidence" value="ECO:0007669"/>
    <property type="project" value="InterPro"/>
</dbReference>
<keyword evidence="8" id="KW-1185">Reference proteome</keyword>
<dbReference type="Gene3D" id="3.30.560.10">
    <property type="entry name" value="Glucose Oxidase, domain 3"/>
    <property type="match status" value="1"/>
</dbReference>
<protein>
    <submittedName>
        <fullName evidence="7">GMC oxidoreductase-domain-containing protein</fullName>
    </submittedName>
</protein>
<dbReference type="InterPro" id="IPR007867">
    <property type="entry name" value="GMC_OxRtase_C"/>
</dbReference>
<dbReference type="PROSITE" id="PS00623">
    <property type="entry name" value="GMC_OXRED_1"/>
    <property type="match status" value="1"/>
</dbReference>
<evidence type="ECO:0000256" key="4">
    <source>
        <dbReference type="RuleBase" id="RU003968"/>
    </source>
</evidence>
<dbReference type="PANTHER" id="PTHR11552">
    <property type="entry name" value="GLUCOSE-METHANOL-CHOLINE GMC OXIDOREDUCTASE"/>
    <property type="match status" value="1"/>
</dbReference>
<reference evidence="7" key="1">
    <citation type="submission" date="2023-03" db="EMBL/GenBank/DDBJ databases">
        <title>Massive genome expansion in bonnet fungi (Mycena s.s.) driven by repeated elements and novel gene families across ecological guilds.</title>
        <authorList>
            <consortium name="Lawrence Berkeley National Laboratory"/>
            <person name="Harder C.B."/>
            <person name="Miyauchi S."/>
            <person name="Viragh M."/>
            <person name="Kuo A."/>
            <person name="Thoen E."/>
            <person name="Andreopoulos B."/>
            <person name="Lu D."/>
            <person name="Skrede I."/>
            <person name="Drula E."/>
            <person name="Henrissat B."/>
            <person name="Morin E."/>
            <person name="Kohler A."/>
            <person name="Barry K."/>
            <person name="LaButti K."/>
            <person name="Morin E."/>
            <person name="Salamov A."/>
            <person name="Lipzen A."/>
            <person name="Mereny Z."/>
            <person name="Hegedus B."/>
            <person name="Baldrian P."/>
            <person name="Stursova M."/>
            <person name="Weitz H."/>
            <person name="Taylor A."/>
            <person name="Grigoriev I.V."/>
            <person name="Nagy L.G."/>
            <person name="Martin F."/>
            <person name="Kauserud H."/>
        </authorList>
    </citation>
    <scope>NUCLEOTIDE SEQUENCE</scope>
    <source>
        <strain evidence="7">CBHHK182m</strain>
    </source>
</reference>
<evidence type="ECO:0000313" key="7">
    <source>
        <dbReference type="EMBL" id="KAJ7731065.1"/>
    </source>
</evidence>
<evidence type="ECO:0000256" key="3">
    <source>
        <dbReference type="PIRSR" id="PIRSR000137-2"/>
    </source>
</evidence>
<comment type="cofactor">
    <cofactor evidence="1 3">
        <name>FAD</name>
        <dbReference type="ChEBI" id="CHEBI:57692"/>
    </cofactor>
</comment>
<dbReference type="Pfam" id="PF05199">
    <property type="entry name" value="GMC_oxred_C"/>
    <property type="match status" value="1"/>
</dbReference>
<evidence type="ECO:0000313" key="8">
    <source>
        <dbReference type="Proteomes" id="UP001215598"/>
    </source>
</evidence>
<dbReference type="InterPro" id="IPR036188">
    <property type="entry name" value="FAD/NAD-bd_sf"/>
</dbReference>
<evidence type="ECO:0000256" key="1">
    <source>
        <dbReference type="ARBA" id="ARBA00001974"/>
    </source>
</evidence>
<evidence type="ECO:0000256" key="2">
    <source>
        <dbReference type="ARBA" id="ARBA00010790"/>
    </source>
</evidence>
<feature type="binding site" evidence="3">
    <location>
        <position position="237"/>
    </location>
    <ligand>
        <name>FAD</name>
        <dbReference type="ChEBI" id="CHEBI:57692"/>
    </ligand>
</feature>
<dbReference type="PANTHER" id="PTHR11552:SF78">
    <property type="entry name" value="GLUCOSE-METHANOL-CHOLINE OXIDOREDUCTASE N-TERMINAL DOMAIN-CONTAINING PROTEIN"/>
    <property type="match status" value="1"/>
</dbReference>
<keyword evidence="3 4" id="KW-0274">FAD</keyword>
<accession>A0AAD7HYI2</accession>
<comment type="caution">
    <text evidence="7">The sequence shown here is derived from an EMBL/GenBank/DDBJ whole genome shotgun (WGS) entry which is preliminary data.</text>
</comment>
<organism evidence="7 8">
    <name type="scientific">Mycena metata</name>
    <dbReference type="NCBI Taxonomy" id="1033252"/>
    <lineage>
        <taxon>Eukaryota</taxon>
        <taxon>Fungi</taxon>
        <taxon>Dikarya</taxon>
        <taxon>Basidiomycota</taxon>
        <taxon>Agaricomycotina</taxon>
        <taxon>Agaricomycetes</taxon>
        <taxon>Agaricomycetidae</taxon>
        <taxon>Agaricales</taxon>
        <taxon>Marasmiineae</taxon>
        <taxon>Mycenaceae</taxon>
        <taxon>Mycena</taxon>
    </lineage>
</organism>